<dbReference type="PATRIC" id="fig|1246301.3.peg.1950"/>
<evidence type="ECO:0000256" key="3">
    <source>
        <dbReference type="ARBA" id="ARBA00007592"/>
    </source>
</evidence>
<dbReference type="PANTHER" id="PTHR12128">
    <property type="entry name" value="DIHYDRODIPICOLINATE SYNTHASE"/>
    <property type="match status" value="1"/>
</dbReference>
<dbReference type="UniPathway" id="UPA00034">
    <property type="reaction ID" value="UER00017"/>
</dbReference>
<dbReference type="Proteomes" id="UP000016223">
    <property type="component" value="Chromosome 1"/>
</dbReference>
<comment type="caution">
    <text evidence="12">Was originally thought to be a dihydrodipicolinate synthase (DHDPS), catalyzing the condensation of (S)-aspartate-beta-semialdehyde [(S)-ASA] and pyruvate to dihydrodipicolinate (DHDP). However, it was shown in E.coli that the product of the enzymatic reaction is not dihydrodipicolinate but in fact (4S)-4-hydroxy-2,3,4,5-tetrahydro-(2S)-dipicolinic acid (HTPA), and that the consecutive dehydration reaction leading to DHDP is not spontaneous but catalyzed by DapB.</text>
</comment>
<dbReference type="RefSeq" id="WP_021006545.1">
    <property type="nucleotide sequence ID" value="NC_022247.1"/>
</dbReference>
<dbReference type="InterPro" id="IPR020625">
    <property type="entry name" value="Schiff_base-form_aldolases_AS"/>
</dbReference>
<comment type="pathway">
    <text evidence="2 12">Amino-acid biosynthesis; L-lysine biosynthesis via DAP pathway; (S)-tetrahydrodipicolinate from L-aspartate: step 3/4.</text>
</comment>
<dbReference type="SMART" id="SM01130">
    <property type="entry name" value="DHDPS"/>
    <property type="match status" value="1"/>
</dbReference>
<feature type="site" description="Part of a proton relay during catalysis" evidence="12">
    <location>
        <position position="150"/>
    </location>
</feature>
<evidence type="ECO:0000256" key="4">
    <source>
        <dbReference type="ARBA" id="ARBA00012086"/>
    </source>
</evidence>
<dbReference type="InterPro" id="IPR013785">
    <property type="entry name" value="Aldolase_TIM"/>
</dbReference>
<dbReference type="InterPro" id="IPR005263">
    <property type="entry name" value="DapA"/>
</dbReference>
<evidence type="ECO:0000256" key="1">
    <source>
        <dbReference type="ARBA" id="ARBA00003294"/>
    </source>
</evidence>
<dbReference type="GO" id="GO:0009089">
    <property type="term" value="P:lysine biosynthetic process via diaminopimelate"/>
    <property type="evidence" value="ECO:0007669"/>
    <property type="project" value="UniProtKB-UniRule"/>
</dbReference>
<evidence type="ECO:0000256" key="7">
    <source>
        <dbReference type="ARBA" id="ARBA00022915"/>
    </source>
</evidence>
<evidence type="ECO:0000256" key="16">
    <source>
        <dbReference type="SAM" id="MobiDB-lite"/>
    </source>
</evidence>
<dbReference type="HOGENOM" id="CLU_049343_7_1_4"/>
<evidence type="ECO:0000256" key="9">
    <source>
        <dbReference type="ARBA" id="ARBA00023239"/>
    </source>
</evidence>
<evidence type="ECO:0000256" key="13">
    <source>
        <dbReference type="PIRNR" id="PIRNR001365"/>
    </source>
</evidence>
<dbReference type="Gene3D" id="3.20.20.70">
    <property type="entry name" value="Aldolase class I"/>
    <property type="match status" value="1"/>
</dbReference>
<evidence type="ECO:0000256" key="6">
    <source>
        <dbReference type="ARBA" id="ARBA00022605"/>
    </source>
</evidence>
<feature type="binding site" evidence="12 15">
    <location>
        <position position="244"/>
    </location>
    <ligand>
        <name>pyruvate</name>
        <dbReference type="ChEBI" id="CHEBI:15361"/>
    </ligand>
</feature>
<reference evidence="17 18" key="1">
    <citation type="submission" date="2012-10" db="EMBL/GenBank/DDBJ databases">
        <title>Genome sequence of Variovorax paradoxus B4.</title>
        <authorList>
            <person name="Schuldes J."/>
            <person name="Brandt U."/>
            <person name="Hiessl S."/>
            <person name="Wuebbeler J.H."/>
            <person name="Thuermer A."/>
            <person name="Steinbuechel A."/>
            <person name="Daniel R."/>
        </authorList>
    </citation>
    <scope>NUCLEOTIDE SEQUENCE [LARGE SCALE GENOMIC DNA]</scope>
    <source>
        <strain evidence="17 18">B4</strain>
    </source>
</reference>
<evidence type="ECO:0000256" key="10">
    <source>
        <dbReference type="ARBA" id="ARBA00023270"/>
    </source>
</evidence>
<keyword evidence="9 12" id="KW-0456">Lyase</keyword>
<comment type="catalytic activity">
    <reaction evidence="11 12">
        <text>L-aspartate 4-semialdehyde + pyruvate = (2S,4S)-4-hydroxy-2,3,4,5-tetrahydrodipicolinate + H2O + H(+)</text>
        <dbReference type="Rhea" id="RHEA:34171"/>
        <dbReference type="ChEBI" id="CHEBI:15361"/>
        <dbReference type="ChEBI" id="CHEBI:15377"/>
        <dbReference type="ChEBI" id="CHEBI:15378"/>
        <dbReference type="ChEBI" id="CHEBI:67139"/>
        <dbReference type="ChEBI" id="CHEBI:537519"/>
        <dbReference type="EC" id="4.3.3.7"/>
    </reaction>
</comment>
<protein>
    <recommendedName>
        <fullName evidence="4 12">4-hydroxy-tetrahydrodipicolinate synthase</fullName>
        <shortName evidence="12">HTPA synthase</shortName>
        <ecNumber evidence="4 12">4.3.3.7</ecNumber>
    </recommendedName>
</protein>
<feature type="active site" description="Schiff-base intermediate with substrate" evidence="12 14">
    <location>
        <position position="204"/>
    </location>
</feature>
<organism evidence="17 18">
    <name type="scientific">Variovorax paradoxus B4</name>
    <dbReference type="NCBI Taxonomy" id="1246301"/>
    <lineage>
        <taxon>Bacteria</taxon>
        <taxon>Pseudomonadati</taxon>
        <taxon>Pseudomonadota</taxon>
        <taxon>Betaproteobacteria</taxon>
        <taxon>Burkholderiales</taxon>
        <taxon>Comamonadaceae</taxon>
        <taxon>Variovorax</taxon>
    </lineage>
</organism>
<comment type="function">
    <text evidence="1 12">Catalyzes the condensation of (S)-aspartate-beta-semialdehyde [(S)-ASA] and pyruvate to 4-hydroxy-tetrahydrodipicolinate (HTPA).</text>
</comment>
<dbReference type="PANTHER" id="PTHR12128:SF66">
    <property type="entry name" value="4-HYDROXY-2-OXOGLUTARATE ALDOLASE, MITOCHONDRIAL"/>
    <property type="match status" value="1"/>
</dbReference>
<evidence type="ECO:0000256" key="12">
    <source>
        <dbReference type="HAMAP-Rule" id="MF_00418"/>
    </source>
</evidence>
<dbReference type="SUPFAM" id="SSF51569">
    <property type="entry name" value="Aldolase"/>
    <property type="match status" value="1"/>
</dbReference>
<evidence type="ECO:0000313" key="18">
    <source>
        <dbReference type="Proteomes" id="UP000016223"/>
    </source>
</evidence>
<dbReference type="CDD" id="cd00950">
    <property type="entry name" value="DHDPS"/>
    <property type="match status" value="1"/>
</dbReference>
<name>T1X7W4_VARPD</name>
<feature type="active site" description="Proton donor/acceptor" evidence="12 14">
    <location>
        <position position="176"/>
    </location>
</feature>
<dbReference type="GO" id="GO:0008840">
    <property type="term" value="F:4-hydroxy-tetrahydrodipicolinate synthase activity"/>
    <property type="evidence" value="ECO:0007669"/>
    <property type="project" value="UniProtKB-UniRule"/>
</dbReference>
<dbReference type="OrthoDB" id="9782828at2"/>
<evidence type="ECO:0000256" key="15">
    <source>
        <dbReference type="PIRSR" id="PIRSR001365-2"/>
    </source>
</evidence>
<dbReference type="GO" id="GO:0019877">
    <property type="term" value="P:diaminopimelate biosynthetic process"/>
    <property type="evidence" value="ECO:0007669"/>
    <property type="project" value="UniProtKB-UniRule"/>
</dbReference>
<dbReference type="GO" id="GO:0005737">
    <property type="term" value="C:cytoplasm"/>
    <property type="evidence" value="ECO:0007669"/>
    <property type="project" value="UniProtKB-SubCell"/>
</dbReference>
<comment type="subcellular location">
    <subcellularLocation>
        <location evidence="12">Cytoplasm</location>
    </subcellularLocation>
</comment>
<evidence type="ECO:0000256" key="2">
    <source>
        <dbReference type="ARBA" id="ARBA00005120"/>
    </source>
</evidence>
<dbReference type="Pfam" id="PF00701">
    <property type="entry name" value="DHDPS"/>
    <property type="match status" value="1"/>
</dbReference>
<proteinExistence type="inferred from homology"/>
<comment type="similarity">
    <text evidence="3 12 13">Belongs to the DapA family.</text>
</comment>
<dbReference type="KEGG" id="vpd:VAPA_1c19210"/>
<feature type="region of interest" description="Disordered" evidence="16">
    <location>
        <begin position="20"/>
        <end position="45"/>
    </location>
</feature>
<dbReference type="PIRSF" id="PIRSF001365">
    <property type="entry name" value="DHDPS"/>
    <property type="match status" value="1"/>
</dbReference>
<comment type="subunit">
    <text evidence="12">Homotetramer; dimer of dimers.</text>
</comment>
<dbReference type="HAMAP" id="MF_00418">
    <property type="entry name" value="DapA"/>
    <property type="match status" value="1"/>
</dbReference>
<keyword evidence="8 12" id="KW-0457">Lysine biosynthesis</keyword>
<evidence type="ECO:0000256" key="5">
    <source>
        <dbReference type="ARBA" id="ARBA00022490"/>
    </source>
</evidence>
<dbReference type="EMBL" id="CP003911">
    <property type="protein sequence ID" value="AGU49027.1"/>
    <property type="molecule type" value="Genomic_DNA"/>
</dbReference>
<dbReference type="PRINTS" id="PR00146">
    <property type="entry name" value="DHPICSNTHASE"/>
</dbReference>
<evidence type="ECO:0000256" key="14">
    <source>
        <dbReference type="PIRSR" id="PIRSR001365-1"/>
    </source>
</evidence>
<keyword evidence="7 12" id="KW-0220">Diaminopimelate biosynthesis</keyword>
<keyword evidence="10 12" id="KW-0704">Schiff base</keyword>
<dbReference type="EC" id="4.3.3.7" evidence="4 12"/>
<dbReference type="PROSITE" id="PS00666">
    <property type="entry name" value="DHDPS_2"/>
    <property type="match status" value="1"/>
</dbReference>
<dbReference type="InterPro" id="IPR002220">
    <property type="entry name" value="DapA-like"/>
</dbReference>
<feature type="site" description="Part of a proton relay during catalysis" evidence="12">
    <location>
        <position position="88"/>
    </location>
</feature>
<feature type="binding site" evidence="12 15">
    <location>
        <position position="89"/>
    </location>
    <ligand>
        <name>pyruvate</name>
        <dbReference type="ChEBI" id="CHEBI:15361"/>
    </ligand>
</feature>
<keyword evidence="5 12" id="KW-0963">Cytoplasm</keyword>
<dbReference type="NCBIfam" id="TIGR00674">
    <property type="entry name" value="dapA"/>
    <property type="match status" value="1"/>
</dbReference>
<evidence type="ECO:0000256" key="11">
    <source>
        <dbReference type="ARBA" id="ARBA00047836"/>
    </source>
</evidence>
<evidence type="ECO:0000313" key="17">
    <source>
        <dbReference type="EMBL" id="AGU49027.1"/>
    </source>
</evidence>
<sequence length="332" mass="35126">MSDGTCQGLGHQWVARASDDGSFPSVDSRKEACVPQPSIPSSSSPDFSGLWIPLVTPFQGGAVDHAALSALTRRLAGDGVAGFVVCGSTGEAAALDETEQLAALDTVQAAAAGLPIVMGLSGYHLGKTTAWVRRLAEWPLAGLLVPAPHYIRPSQAGLLEWFRAIADASAAPVLVYDIPYRTGATLTRETLLALAEHPRIRGIKDCGGDMAKTRAVIADGRLQVLSGEDHQIFGTVAEGGVGAIAASGHVQTRHFVQVLRLLAENRLAEARAEWQPLQPLIEMLFAEPNPGPLKALLANGGSMRDELRSPMTRASDALRERLVALDARLSRP</sequence>
<feature type="compositionally biased region" description="Low complexity" evidence="16">
    <location>
        <begin position="35"/>
        <end position="45"/>
    </location>
</feature>
<gene>
    <name evidence="17" type="primary">dapA1</name>
    <name evidence="12" type="synonym">dapA</name>
    <name evidence="17" type="ORF">VAPA_1c19210</name>
</gene>
<accession>T1X7W4</accession>
<dbReference type="AlphaFoldDB" id="T1X7W4"/>
<evidence type="ECO:0000256" key="8">
    <source>
        <dbReference type="ARBA" id="ARBA00023154"/>
    </source>
</evidence>
<keyword evidence="6 12" id="KW-0028">Amino-acid biosynthesis</keyword>